<feature type="non-terminal residue" evidence="1">
    <location>
        <position position="1"/>
    </location>
</feature>
<gene>
    <name evidence="1" type="ORF">H4S07_003630</name>
</gene>
<organism evidence="1 2">
    <name type="scientific">Coemansia furcata</name>
    <dbReference type="NCBI Taxonomy" id="417177"/>
    <lineage>
        <taxon>Eukaryota</taxon>
        <taxon>Fungi</taxon>
        <taxon>Fungi incertae sedis</taxon>
        <taxon>Zoopagomycota</taxon>
        <taxon>Kickxellomycotina</taxon>
        <taxon>Kickxellomycetes</taxon>
        <taxon>Kickxellales</taxon>
        <taxon>Kickxellaceae</taxon>
        <taxon>Coemansia</taxon>
    </lineage>
</organism>
<dbReference type="EMBL" id="JANBUP010001234">
    <property type="protein sequence ID" value="KAJ2807240.1"/>
    <property type="molecule type" value="Genomic_DNA"/>
</dbReference>
<proteinExistence type="predicted"/>
<reference evidence="1" key="1">
    <citation type="submission" date="2022-07" db="EMBL/GenBank/DDBJ databases">
        <title>Phylogenomic reconstructions and comparative analyses of Kickxellomycotina fungi.</title>
        <authorList>
            <person name="Reynolds N.K."/>
            <person name="Stajich J.E."/>
            <person name="Barry K."/>
            <person name="Grigoriev I.V."/>
            <person name="Crous P."/>
            <person name="Smith M.E."/>
        </authorList>
    </citation>
    <scope>NUCLEOTIDE SEQUENCE</scope>
    <source>
        <strain evidence="1">CBS 102833</strain>
    </source>
</reference>
<protein>
    <submittedName>
        <fullName evidence="1">Uncharacterized protein</fullName>
    </submittedName>
</protein>
<evidence type="ECO:0000313" key="2">
    <source>
        <dbReference type="Proteomes" id="UP001140096"/>
    </source>
</evidence>
<accession>A0ACC1LF66</accession>
<name>A0ACC1LF66_9FUNG</name>
<sequence length="249" mass="26293">PAALAATFEPAAPAVTVTPVAPASPAVTVAPVAPFEPAAPAAPFEPAAPAAPFEPAAPTVTVAPVAPASPAAPSLAVPVAPFVTLRAPDALAIQSVIFASINTIQCAMDLELEIRNARDAVDQAEFKKAMDEADWAMLWLELAAVGEVDVARHAARKVMARPNANVNLVEQVVDNAIETFDRIETLHYYSRDPTLSMDFFSKAAKLAQKRARRNVAAWEALANLQAAHAAPTTAWLKRRRGGLKHIAFS</sequence>
<evidence type="ECO:0000313" key="1">
    <source>
        <dbReference type="EMBL" id="KAJ2807240.1"/>
    </source>
</evidence>
<keyword evidence="2" id="KW-1185">Reference proteome</keyword>
<dbReference type="Proteomes" id="UP001140096">
    <property type="component" value="Unassembled WGS sequence"/>
</dbReference>
<comment type="caution">
    <text evidence="1">The sequence shown here is derived from an EMBL/GenBank/DDBJ whole genome shotgun (WGS) entry which is preliminary data.</text>
</comment>